<dbReference type="AlphaFoldDB" id="A0A0C2J5V0"/>
<gene>
    <name evidence="2" type="ORF">RF11_13295</name>
</gene>
<organism evidence="2 3">
    <name type="scientific">Thelohanellus kitauei</name>
    <name type="common">Myxosporean</name>
    <dbReference type="NCBI Taxonomy" id="669202"/>
    <lineage>
        <taxon>Eukaryota</taxon>
        <taxon>Metazoa</taxon>
        <taxon>Cnidaria</taxon>
        <taxon>Myxozoa</taxon>
        <taxon>Myxosporea</taxon>
        <taxon>Bivalvulida</taxon>
        <taxon>Platysporina</taxon>
        <taxon>Myxobolidae</taxon>
        <taxon>Thelohanellus</taxon>
    </lineage>
</organism>
<evidence type="ECO:0000313" key="3">
    <source>
        <dbReference type="Proteomes" id="UP000031668"/>
    </source>
</evidence>
<evidence type="ECO:0000256" key="1">
    <source>
        <dbReference type="SAM" id="MobiDB-lite"/>
    </source>
</evidence>
<name>A0A0C2J5V0_THEKT</name>
<comment type="caution">
    <text evidence="2">The sequence shown here is derived from an EMBL/GenBank/DDBJ whole genome shotgun (WGS) entry which is preliminary data.</text>
</comment>
<keyword evidence="3" id="KW-1185">Reference proteome</keyword>
<dbReference type="EMBL" id="JWZT01000964">
    <property type="protein sequence ID" value="KII73144.1"/>
    <property type="molecule type" value="Genomic_DNA"/>
</dbReference>
<reference evidence="2 3" key="1">
    <citation type="journal article" date="2014" name="Genome Biol. Evol.">
        <title>The genome of the myxosporean Thelohanellus kitauei shows adaptations to nutrient acquisition within its fish host.</title>
        <authorList>
            <person name="Yang Y."/>
            <person name="Xiong J."/>
            <person name="Zhou Z."/>
            <person name="Huo F."/>
            <person name="Miao W."/>
            <person name="Ran C."/>
            <person name="Liu Y."/>
            <person name="Zhang J."/>
            <person name="Feng J."/>
            <person name="Wang M."/>
            <person name="Wang M."/>
            <person name="Wang L."/>
            <person name="Yao B."/>
        </authorList>
    </citation>
    <scope>NUCLEOTIDE SEQUENCE [LARGE SCALE GENOMIC DNA]</scope>
    <source>
        <strain evidence="2">Wuqing</strain>
    </source>
</reference>
<evidence type="ECO:0000313" key="2">
    <source>
        <dbReference type="EMBL" id="KII73144.1"/>
    </source>
</evidence>
<dbReference type="InterPro" id="IPR036867">
    <property type="entry name" value="R3H_dom_sf"/>
</dbReference>
<proteinExistence type="predicted"/>
<protein>
    <submittedName>
        <fullName evidence="2">Uncharacterized protein</fullName>
    </submittedName>
</protein>
<feature type="region of interest" description="Disordered" evidence="1">
    <location>
        <begin position="1"/>
        <end position="23"/>
    </location>
</feature>
<dbReference type="SUPFAM" id="SSF82708">
    <property type="entry name" value="R3H domain"/>
    <property type="match status" value="1"/>
</dbReference>
<dbReference type="Gene3D" id="3.30.1370.50">
    <property type="entry name" value="R3H-like domain"/>
    <property type="match status" value="1"/>
</dbReference>
<dbReference type="GO" id="GO:0003676">
    <property type="term" value="F:nucleic acid binding"/>
    <property type="evidence" value="ECO:0007669"/>
    <property type="project" value="InterPro"/>
</dbReference>
<dbReference type="Proteomes" id="UP000031668">
    <property type="component" value="Unassembled WGS sequence"/>
</dbReference>
<accession>A0A0C2J5V0</accession>
<sequence length="228" mass="27066">MSRDSYGSKNISQNIHGTESLTNEDATDSKRLVIEEMAKEYLVRKFRTSNLARNLIMKFEPQIVEQLEITDRNWRRLYDFETTFYRFIFHRLCQYYGFQHFMTKHRKMLIMFCSPHQSLKKSISQLAQEAQDEISPVISTSETTDRDKKVLPIYKRKDRKSQRSDMNKYFDEDSSLVDDITEAEKTVIYIQNTVHKDVSYDEMIAEMIFESVELLSSSSEDDEPPEYL</sequence>